<dbReference type="InterPro" id="IPR003331">
    <property type="entry name" value="UDP_GlcNAc_Epimerase_2_dom"/>
</dbReference>
<dbReference type="Gene3D" id="3.40.50.2000">
    <property type="entry name" value="Glycogen Phosphorylase B"/>
    <property type="match status" value="2"/>
</dbReference>
<organism evidence="7 8">
    <name type="scientific">Listeria booriae</name>
    <dbReference type="NCBI Taxonomy" id="1552123"/>
    <lineage>
        <taxon>Bacteria</taxon>
        <taxon>Bacillati</taxon>
        <taxon>Bacillota</taxon>
        <taxon>Bacilli</taxon>
        <taxon>Bacillales</taxon>
        <taxon>Listeriaceae</taxon>
        <taxon>Listeria</taxon>
    </lineage>
</organism>
<evidence type="ECO:0000313" key="8">
    <source>
        <dbReference type="Proteomes" id="UP000532866"/>
    </source>
</evidence>
<evidence type="ECO:0000256" key="5">
    <source>
        <dbReference type="RuleBase" id="RU003513"/>
    </source>
</evidence>
<dbReference type="NCBIfam" id="TIGR00236">
    <property type="entry name" value="wecB"/>
    <property type="match status" value="1"/>
</dbReference>
<accession>A0A7X0TN95</accession>
<dbReference type="SUPFAM" id="SSF53756">
    <property type="entry name" value="UDP-Glycosyltransferase/glycogen phosphorylase"/>
    <property type="match status" value="1"/>
</dbReference>
<comment type="caution">
    <text evidence="7">The sequence shown here is derived from an EMBL/GenBank/DDBJ whole genome shotgun (WGS) entry which is preliminary data.</text>
</comment>
<protein>
    <recommendedName>
        <fullName evidence="3">UDP-N-acetylglucosamine 2-epimerase (non-hydrolyzing)</fullName>
        <ecNumber evidence="3">5.1.3.14</ecNumber>
    </recommendedName>
    <alternativeName>
        <fullName evidence="4">UDP-GlcNAc-2-epimerase</fullName>
    </alternativeName>
</protein>
<evidence type="ECO:0000259" key="6">
    <source>
        <dbReference type="Pfam" id="PF02350"/>
    </source>
</evidence>
<dbReference type="AlphaFoldDB" id="A0A7X0TN95"/>
<comment type="similarity">
    <text evidence="2 5">Belongs to the UDP-N-acetylglucosamine 2-epimerase family.</text>
</comment>
<dbReference type="PANTHER" id="PTHR43174:SF2">
    <property type="entry name" value="UDP-N-ACETYLGLUCOSAMINE 2-EPIMERASE"/>
    <property type="match status" value="1"/>
</dbReference>
<sequence>MKPFKIMSIFGTRPEAIKMAPIIKELEQQQDIFESIVVVTGQHREMLEQVLASFGITPDYNLDIMAEKQTLESITALSLNGLSEIIAKERPHMVLVHGDTTTSFAGGLAAFYNQVPLGHVEAGLRTHDKYSPFPEEINRGMTGVLADLHFAPTVESAKNLLKENKSASNIFVTGNTAIDALKTTISDDYTHPLLEQTKHQKMILLTCHRRENLNQAMDNIFAAVNEVTREREDVAVIFPVHLNPEIREKVAKHLYANENVHLIGPLETVDFHNIANHADFIMTDSGGVQEEAPSLDVPVLVLRDNTERPEGVDAGTLKVIGTNKEDIKIWMNRLLDDDILHKKMSLAKNPYGDGQAAAKILTHIHRYLTEQSKHMYNCIER</sequence>
<evidence type="ECO:0000313" key="7">
    <source>
        <dbReference type="EMBL" id="MBC1332258.1"/>
    </source>
</evidence>
<dbReference type="EC" id="5.1.3.14" evidence="3"/>
<dbReference type="EMBL" id="JAAROL010000003">
    <property type="protein sequence ID" value="MBC1332258.1"/>
    <property type="molecule type" value="Genomic_DNA"/>
</dbReference>
<dbReference type="GO" id="GO:0008761">
    <property type="term" value="F:UDP-N-acetylglucosamine 2-epimerase activity"/>
    <property type="evidence" value="ECO:0007669"/>
    <property type="project" value="UniProtKB-EC"/>
</dbReference>
<dbReference type="InterPro" id="IPR029767">
    <property type="entry name" value="WecB-like"/>
</dbReference>
<reference evidence="7 8" key="1">
    <citation type="submission" date="2020-03" db="EMBL/GenBank/DDBJ databases">
        <title>Soil Listeria distribution.</title>
        <authorList>
            <person name="Liao J."/>
            <person name="Wiedmann M."/>
        </authorList>
    </citation>
    <scope>NUCLEOTIDE SEQUENCE [LARGE SCALE GENOMIC DNA]</scope>
    <source>
        <strain evidence="7 8">FSL L7-1833</strain>
    </source>
</reference>
<evidence type="ECO:0000256" key="1">
    <source>
        <dbReference type="ARBA" id="ARBA00023235"/>
    </source>
</evidence>
<evidence type="ECO:0000256" key="2">
    <source>
        <dbReference type="ARBA" id="ARBA00038209"/>
    </source>
</evidence>
<dbReference type="PANTHER" id="PTHR43174">
    <property type="entry name" value="UDP-N-ACETYLGLUCOSAMINE 2-EPIMERASE"/>
    <property type="match status" value="1"/>
</dbReference>
<dbReference type="RefSeq" id="WP_185374024.1">
    <property type="nucleotide sequence ID" value="NZ_JAARNB010000002.1"/>
</dbReference>
<dbReference type="Pfam" id="PF02350">
    <property type="entry name" value="Epimerase_2"/>
    <property type="match status" value="1"/>
</dbReference>
<dbReference type="CDD" id="cd03786">
    <property type="entry name" value="GTB_UDP-GlcNAc_2-Epimerase"/>
    <property type="match status" value="1"/>
</dbReference>
<keyword evidence="1 5" id="KW-0413">Isomerase</keyword>
<dbReference type="FunFam" id="3.40.50.2000:FF:000043">
    <property type="entry name" value="UDP-N-acetylglucosamine 2-epimerase"/>
    <property type="match status" value="1"/>
</dbReference>
<proteinExistence type="inferred from homology"/>
<feature type="domain" description="UDP-N-acetylglucosamine 2-epimerase" evidence="6">
    <location>
        <begin position="27"/>
        <end position="364"/>
    </location>
</feature>
<name>A0A7X0TN95_9LIST</name>
<gene>
    <name evidence="7" type="primary">wecB</name>
    <name evidence="7" type="ORF">HB759_09970</name>
</gene>
<evidence type="ECO:0000256" key="3">
    <source>
        <dbReference type="ARBA" id="ARBA00038858"/>
    </source>
</evidence>
<evidence type="ECO:0000256" key="4">
    <source>
        <dbReference type="ARBA" id="ARBA00079400"/>
    </source>
</evidence>
<dbReference type="Proteomes" id="UP000532866">
    <property type="component" value="Unassembled WGS sequence"/>
</dbReference>